<comment type="caution">
    <text evidence="2">The sequence shown here is derived from an EMBL/GenBank/DDBJ whole genome shotgun (WGS) entry which is preliminary data.</text>
</comment>
<feature type="region of interest" description="Disordered" evidence="1">
    <location>
        <begin position="69"/>
        <end position="139"/>
    </location>
</feature>
<keyword evidence="3" id="KW-1185">Reference proteome</keyword>
<feature type="compositionally biased region" description="Polar residues" evidence="1">
    <location>
        <begin position="107"/>
        <end position="116"/>
    </location>
</feature>
<evidence type="ECO:0000256" key="1">
    <source>
        <dbReference type="SAM" id="MobiDB-lite"/>
    </source>
</evidence>
<dbReference type="Proteomes" id="UP000298030">
    <property type="component" value="Unassembled WGS sequence"/>
</dbReference>
<accession>A0A4Y7TP88</accession>
<gene>
    <name evidence="2" type="ORF">FA13DRAFT_1727527</name>
</gene>
<dbReference type="EMBL" id="QPFP01000006">
    <property type="protein sequence ID" value="TEB35966.1"/>
    <property type="molecule type" value="Genomic_DNA"/>
</dbReference>
<name>A0A4Y7TP88_COPMI</name>
<organism evidence="2 3">
    <name type="scientific">Coprinellus micaceus</name>
    <name type="common">Glistening ink-cap mushroom</name>
    <name type="synonym">Coprinus micaceus</name>
    <dbReference type="NCBI Taxonomy" id="71717"/>
    <lineage>
        <taxon>Eukaryota</taxon>
        <taxon>Fungi</taxon>
        <taxon>Dikarya</taxon>
        <taxon>Basidiomycota</taxon>
        <taxon>Agaricomycotina</taxon>
        <taxon>Agaricomycetes</taxon>
        <taxon>Agaricomycetidae</taxon>
        <taxon>Agaricales</taxon>
        <taxon>Agaricineae</taxon>
        <taxon>Psathyrellaceae</taxon>
        <taxon>Coprinellus</taxon>
    </lineage>
</organism>
<evidence type="ECO:0000313" key="3">
    <source>
        <dbReference type="Proteomes" id="UP000298030"/>
    </source>
</evidence>
<proteinExistence type="predicted"/>
<feature type="compositionally biased region" description="Basic and acidic residues" evidence="1">
    <location>
        <begin position="90"/>
        <end position="103"/>
    </location>
</feature>
<dbReference type="OrthoDB" id="3029761at2759"/>
<protein>
    <submittedName>
        <fullName evidence="2">Uncharacterized protein</fullName>
    </submittedName>
</protein>
<sequence length="164" mass="18212">MAHSPLSQLPALDIDCYSDASSSCSSSPAPDMFLDHPIVVCHAPLVSPIPLPFHSPRFLEFDLLPDIDEDLSHPPYTSRQSVPVSRKRKADPEHELAYPDPKRRTAAGTTVTQPLQARQMRMAPPPKRRTRPTIPPPYYATSLNPGPPAPYFQPLPNYYYAAIA</sequence>
<reference evidence="2 3" key="1">
    <citation type="journal article" date="2019" name="Nat. Ecol. Evol.">
        <title>Megaphylogeny resolves global patterns of mushroom evolution.</title>
        <authorList>
            <person name="Varga T."/>
            <person name="Krizsan K."/>
            <person name="Foldi C."/>
            <person name="Dima B."/>
            <person name="Sanchez-Garcia M."/>
            <person name="Sanchez-Ramirez S."/>
            <person name="Szollosi G.J."/>
            <person name="Szarkandi J.G."/>
            <person name="Papp V."/>
            <person name="Albert L."/>
            <person name="Andreopoulos W."/>
            <person name="Angelini C."/>
            <person name="Antonin V."/>
            <person name="Barry K.W."/>
            <person name="Bougher N.L."/>
            <person name="Buchanan P."/>
            <person name="Buyck B."/>
            <person name="Bense V."/>
            <person name="Catcheside P."/>
            <person name="Chovatia M."/>
            <person name="Cooper J."/>
            <person name="Damon W."/>
            <person name="Desjardin D."/>
            <person name="Finy P."/>
            <person name="Geml J."/>
            <person name="Haridas S."/>
            <person name="Hughes K."/>
            <person name="Justo A."/>
            <person name="Karasinski D."/>
            <person name="Kautmanova I."/>
            <person name="Kiss B."/>
            <person name="Kocsube S."/>
            <person name="Kotiranta H."/>
            <person name="LaButti K.M."/>
            <person name="Lechner B.E."/>
            <person name="Liimatainen K."/>
            <person name="Lipzen A."/>
            <person name="Lukacs Z."/>
            <person name="Mihaltcheva S."/>
            <person name="Morgado L.N."/>
            <person name="Niskanen T."/>
            <person name="Noordeloos M.E."/>
            <person name="Ohm R.A."/>
            <person name="Ortiz-Santana B."/>
            <person name="Ovrebo C."/>
            <person name="Racz N."/>
            <person name="Riley R."/>
            <person name="Savchenko A."/>
            <person name="Shiryaev A."/>
            <person name="Soop K."/>
            <person name="Spirin V."/>
            <person name="Szebenyi C."/>
            <person name="Tomsovsky M."/>
            <person name="Tulloss R.E."/>
            <person name="Uehling J."/>
            <person name="Grigoriev I.V."/>
            <person name="Vagvolgyi C."/>
            <person name="Papp T."/>
            <person name="Martin F.M."/>
            <person name="Miettinen O."/>
            <person name="Hibbett D.S."/>
            <person name="Nagy L.G."/>
        </authorList>
    </citation>
    <scope>NUCLEOTIDE SEQUENCE [LARGE SCALE GENOMIC DNA]</scope>
    <source>
        <strain evidence="2 3">FP101781</strain>
    </source>
</reference>
<dbReference type="AlphaFoldDB" id="A0A4Y7TP88"/>
<evidence type="ECO:0000313" key="2">
    <source>
        <dbReference type="EMBL" id="TEB35966.1"/>
    </source>
</evidence>